<feature type="transmembrane region" description="Helical" evidence="1">
    <location>
        <begin position="12"/>
        <end position="33"/>
    </location>
</feature>
<feature type="domain" description="DUF2231" evidence="2">
    <location>
        <begin position="5"/>
        <end position="149"/>
    </location>
</feature>
<evidence type="ECO:0000256" key="1">
    <source>
        <dbReference type="SAM" id="Phobius"/>
    </source>
</evidence>
<proteinExistence type="predicted"/>
<dbReference type="EMBL" id="BAABIM010000001">
    <property type="protein sequence ID" value="GAA4679341.1"/>
    <property type="molecule type" value="Genomic_DNA"/>
</dbReference>
<comment type="caution">
    <text evidence="3">The sequence shown here is derived from an EMBL/GenBank/DDBJ whole genome shotgun (WGS) entry which is preliminary data.</text>
</comment>
<protein>
    <recommendedName>
        <fullName evidence="2">DUF2231 domain-containing protein</fullName>
    </recommendedName>
</protein>
<dbReference type="Proteomes" id="UP001500621">
    <property type="component" value="Unassembled WGS sequence"/>
</dbReference>
<evidence type="ECO:0000313" key="4">
    <source>
        <dbReference type="Proteomes" id="UP001500621"/>
    </source>
</evidence>
<sequence>MEINGLPLHALVVHAAVVFGPLSALAGVLYAAVPRWRGRLRWPLVAAVTVALVSIWVAYFSGESVEENNTYGGPLAALLETHEERANVLRLTTTGFALLTYVSVWWQGRPARGSSHTVGTVLAVLVGLAAVATGVYTVLTGDAGAQIAWYGTNG</sequence>
<accession>A0ABP8W333</accession>
<dbReference type="Pfam" id="PF09990">
    <property type="entry name" value="DUF2231"/>
    <property type="match status" value="1"/>
</dbReference>
<evidence type="ECO:0000313" key="3">
    <source>
        <dbReference type="EMBL" id="GAA4679341.1"/>
    </source>
</evidence>
<keyword evidence="1" id="KW-0812">Transmembrane</keyword>
<keyword evidence="4" id="KW-1185">Reference proteome</keyword>
<evidence type="ECO:0000259" key="2">
    <source>
        <dbReference type="Pfam" id="PF09990"/>
    </source>
</evidence>
<gene>
    <name evidence="3" type="ORF">GCM10023226_15880</name>
</gene>
<feature type="transmembrane region" description="Helical" evidence="1">
    <location>
        <begin position="40"/>
        <end position="59"/>
    </location>
</feature>
<keyword evidence="1" id="KW-0472">Membrane</keyword>
<organism evidence="3 4">
    <name type="scientific">Nocardioides nanhaiensis</name>
    <dbReference type="NCBI Taxonomy" id="1476871"/>
    <lineage>
        <taxon>Bacteria</taxon>
        <taxon>Bacillati</taxon>
        <taxon>Actinomycetota</taxon>
        <taxon>Actinomycetes</taxon>
        <taxon>Propionibacteriales</taxon>
        <taxon>Nocardioidaceae</taxon>
        <taxon>Nocardioides</taxon>
    </lineage>
</organism>
<reference evidence="4" key="1">
    <citation type="journal article" date="2019" name="Int. J. Syst. Evol. Microbiol.">
        <title>The Global Catalogue of Microorganisms (GCM) 10K type strain sequencing project: providing services to taxonomists for standard genome sequencing and annotation.</title>
        <authorList>
            <consortium name="The Broad Institute Genomics Platform"/>
            <consortium name="The Broad Institute Genome Sequencing Center for Infectious Disease"/>
            <person name="Wu L."/>
            <person name="Ma J."/>
        </authorList>
    </citation>
    <scope>NUCLEOTIDE SEQUENCE [LARGE SCALE GENOMIC DNA]</scope>
    <source>
        <strain evidence="4">JCM 18127</strain>
    </source>
</reference>
<keyword evidence="1" id="KW-1133">Transmembrane helix</keyword>
<feature type="transmembrane region" description="Helical" evidence="1">
    <location>
        <begin position="88"/>
        <end position="106"/>
    </location>
</feature>
<dbReference type="InterPro" id="IPR019251">
    <property type="entry name" value="DUF2231_TM"/>
</dbReference>
<dbReference type="RefSeq" id="WP_345264396.1">
    <property type="nucleotide sequence ID" value="NZ_BAABIM010000001.1"/>
</dbReference>
<name>A0ABP8W333_9ACTN</name>
<feature type="transmembrane region" description="Helical" evidence="1">
    <location>
        <begin position="118"/>
        <end position="139"/>
    </location>
</feature>